<dbReference type="InterPro" id="IPR032710">
    <property type="entry name" value="NTF2-like_dom_sf"/>
</dbReference>
<name>A0A383EU53_9ZZZZ</name>
<gene>
    <name evidence="1" type="ORF">METZ01_LOCUS512714</name>
</gene>
<dbReference type="EMBL" id="UINC01228515">
    <property type="protein sequence ID" value="SVE59860.1"/>
    <property type="molecule type" value="Genomic_DNA"/>
</dbReference>
<accession>A0A383EU53</accession>
<organism evidence="1">
    <name type="scientific">marine metagenome</name>
    <dbReference type="NCBI Taxonomy" id="408172"/>
    <lineage>
        <taxon>unclassified sequences</taxon>
        <taxon>metagenomes</taxon>
        <taxon>ecological metagenomes</taxon>
    </lineage>
</organism>
<dbReference type="AlphaFoldDB" id="A0A383EU53"/>
<dbReference type="SUPFAM" id="SSF54427">
    <property type="entry name" value="NTF2-like"/>
    <property type="match status" value="1"/>
</dbReference>
<dbReference type="Gene3D" id="3.10.450.50">
    <property type="match status" value="1"/>
</dbReference>
<sequence>MKRILGLIIIFSFAIAGEKDDVWATVVSTWEDDFSGKDWISKHCVDEVLAWSEDNPLPLNKTSLLRNRKYSSNNTKMLFYDVQLSGMVVQGNTAVVHYYFTNESKDSSGKINKEKGRLTDILIKNNNEWKYLAWSENKPDISK</sequence>
<evidence type="ECO:0000313" key="1">
    <source>
        <dbReference type="EMBL" id="SVE59860.1"/>
    </source>
</evidence>
<evidence type="ECO:0008006" key="2">
    <source>
        <dbReference type="Google" id="ProtNLM"/>
    </source>
</evidence>
<protein>
    <recommendedName>
        <fullName evidence="2">DUF4440 domain-containing protein</fullName>
    </recommendedName>
</protein>
<proteinExistence type="predicted"/>
<reference evidence="1" key="1">
    <citation type="submission" date="2018-05" db="EMBL/GenBank/DDBJ databases">
        <authorList>
            <person name="Lanie J.A."/>
            <person name="Ng W.-L."/>
            <person name="Kazmierczak K.M."/>
            <person name="Andrzejewski T.M."/>
            <person name="Davidsen T.M."/>
            <person name="Wayne K.J."/>
            <person name="Tettelin H."/>
            <person name="Glass J.I."/>
            <person name="Rusch D."/>
            <person name="Podicherti R."/>
            <person name="Tsui H.-C.T."/>
            <person name="Winkler M.E."/>
        </authorList>
    </citation>
    <scope>NUCLEOTIDE SEQUENCE</scope>
</reference>